<accession>A0A1X7T4U7</accession>
<dbReference type="InParanoid" id="A0A1X7T4U7"/>
<proteinExistence type="predicted"/>
<protein>
    <submittedName>
        <fullName evidence="1">Uncharacterized protein</fullName>
    </submittedName>
</protein>
<dbReference type="AlphaFoldDB" id="A0A1X7T4U7"/>
<dbReference type="OrthoDB" id="6011337at2759"/>
<dbReference type="EnsemblMetazoa" id="Aqu2.1.09513_001">
    <property type="protein sequence ID" value="Aqu2.1.09513_001"/>
    <property type="gene ID" value="Aqu2.1.09513"/>
</dbReference>
<reference evidence="1" key="1">
    <citation type="submission" date="2017-05" db="UniProtKB">
        <authorList>
            <consortium name="EnsemblMetazoa"/>
        </authorList>
    </citation>
    <scope>IDENTIFICATION</scope>
</reference>
<sequence length="179" mass="20387">MPLHTRDSVVQPFKMAVKGKIKVKCNQSGKVFMTTCDKLTKENGEDLVQSDIYVGNNVLFTEDDGKEYDAKTYEKSINTQVLLNEASQLIKPNSTPTTSKQKIEDNDRELLICIDRRLEQIEKMLLNDKSKASADVAIDNEKYLYNETDLSKIPSSDAYSYGRILLLILLNQSKKWCLI</sequence>
<evidence type="ECO:0000313" key="1">
    <source>
        <dbReference type="EnsemblMetazoa" id="Aqu2.1.09513_001"/>
    </source>
</evidence>
<organism evidence="1">
    <name type="scientific">Amphimedon queenslandica</name>
    <name type="common">Sponge</name>
    <dbReference type="NCBI Taxonomy" id="400682"/>
    <lineage>
        <taxon>Eukaryota</taxon>
        <taxon>Metazoa</taxon>
        <taxon>Porifera</taxon>
        <taxon>Demospongiae</taxon>
        <taxon>Heteroscleromorpha</taxon>
        <taxon>Haplosclerida</taxon>
        <taxon>Niphatidae</taxon>
        <taxon>Amphimedon</taxon>
    </lineage>
</organism>
<name>A0A1X7T4U7_AMPQE</name>